<feature type="domain" description="GST N-terminal" evidence="1">
    <location>
        <begin position="14"/>
        <end position="104"/>
    </location>
</feature>
<dbReference type="Pfam" id="PF13409">
    <property type="entry name" value="GST_N_2"/>
    <property type="match status" value="1"/>
</dbReference>
<dbReference type="CDD" id="cd03038">
    <property type="entry name" value="GST_N_etherase_LigE"/>
    <property type="match status" value="1"/>
</dbReference>
<accession>A0ABQ8K615</accession>
<dbReference type="GeneID" id="72006985"/>
<dbReference type="RefSeq" id="XP_047775441.1">
    <property type="nucleotide sequence ID" value="XM_047926253.1"/>
</dbReference>
<evidence type="ECO:0000313" key="2">
    <source>
        <dbReference type="EMBL" id="KAH9832523.1"/>
    </source>
</evidence>
<proteinExistence type="predicted"/>
<keyword evidence="3" id="KW-1185">Reference proteome</keyword>
<protein>
    <recommendedName>
        <fullName evidence="1">GST N-terminal domain-containing protein</fullName>
    </recommendedName>
</protein>
<dbReference type="Gene3D" id="1.20.1050.10">
    <property type="match status" value="1"/>
</dbReference>
<organism evidence="2 3">
    <name type="scientific">Rhodofomes roseus</name>
    <dbReference type="NCBI Taxonomy" id="34475"/>
    <lineage>
        <taxon>Eukaryota</taxon>
        <taxon>Fungi</taxon>
        <taxon>Dikarya</taxon>
        <taxon>Basidiomycota</taxon>
        <taxon>Agaricomycotina</taxon>
        <taxon>Agaricomycetes</taxon>
        <taxon>Polyporales</taxon>
        <taxon>Rhodofomes</taxon>
    </lineage>
</organism>
<name>A0ABQ8K615_9APHY</name>
<dbReference type="Pfam" id="PF22041">
    <property type="entry name" value="GST_C_7"/>
    <property type="match status" value="1"/>
</dbReference>
<sequence length="262" mass="29492">MATSETDVIILYDIPSTVPGNAWSANTWKTRFALNYKGIPYRTQWVEYPDIAPLLTSLGVSPNTPSTWTFPYTLPAIYDPRTRTVLMDSIKIARYLDETYPDTPAVLPSETRVLQHAFQPSLFSTVHEKLVPLVLAPCIEKLNPPSALYFRETREVLLGCKVEAISPPEKRAEQWAALEKGFSVLASWFEAAGDGRLLLSGGGPAGDASRVSHADISIAGILIWVRIILEEESEEWRRIESFDGGRWKRYLGFFEQWADISR</sequence>
<dbReference type="PROSITE" id="PS50404">
    <property type="entry name" value="GST_NTER"/>
    <property type="match status" value="1"/>
</dbReference>
<reference evidence="2 3" key="1">
    <citation type="journal article" date="2021" name="Environ. Microbiol.">
        <title>Gene family expansions and transcriptome signatures uncover fungal adaptations to wood decay.</title>
        <authorList>
            <person name="Hage H."/>
            <person name="Miyauchi S."/>
            <person name="Viragh M."/>
            <person name="Drula E."/>
            <person name="Min B."/>
            <person name="Chaduli D."/>
            <person name="Navarro D."/>
            <person name="Favel A."/>
            <person name="Norest M."/>
            <person name="Lesage-Meessen L."/>
            <person name="Balint B."/>
            <person name="Merenyi Z."/>
            <person name="de Eugenio L."/>
            <person name="Morin E."/>
            <person name="Martinez A.T."/>
            <person name="Baldrian P."/>
            <person name="Stursova M."/>
            <person name="Martinez M.J."/>
            <person name="Novotny C."/>
            <person name="Magnuson J.K."/>
            <person name="Spatafora J.W."/>
            <person name="Maurice S."/>
            <person name="Pangilinan J."/>
            <person name="Andreopoulos W."/>
            <person name="LaButti K."/>
            <person name="Hundley H."/>
            <person name="Na H."/>
            <person name="Kuo A."/>
            <person name="Barry K."/>
            <person name="Lipzen A."/>
            <person name="Henrissat B."/>
            <person name="Riley R."/>
            <person name="Ahrendt S."/>
            <person name="Nagy L.G."/>
            <person name="Grigoriev I.V."/>
            <person name="Martin F."/>
            <person name="Rosso M.N."/>
        </authorList>
    </citation>
    <scope>NUCLEOTIDE SEQUENCE [LARGE SCALE GENOMIC DNA]</scope>
    <source>
        <strain evidence="2 3">CIRM-BRFM 1785</strain>
    </source>
</reference>
<dbReference type="SUPFAM" id="SSF52833">
    <property type="entry name" value="Thioredoxin-like"/>
    <property type="match status" value="1"/>
</dbReference>
<dbReference type="EMBL" id="JADCUA010000021">
    <property type="protein sequence ID" value="KAH9832523.1"/>
    <property type="molecule type" value="Genomic_DNA"/>
</dbReference>
<evidence type="ECO:0000313" key="3">
    <source>
        <dbReference type="Proteomes" id="UP000814176"/>
    </source>
</evidence>
<dbReference type="InterPro" id="IPR004045">
    <property type="entry name" value="Glutathione_S-Trfase_N"/>
</dbReference>
<comment type="caution">
    <text evidence="2">The sequence shown here is derived from an EMBL/GenBank/DDBJ whole genome shotgun (WGS) entry which is preliminary data.</text>
</comment>
<dbReference type="Proteomes" id="UP000814176">
    <property type="component" value="Unassembled WGS sequence"/>
</dbReference>
<dbReference type="InterPro" id="IPR054416">
    <property type="entry name" value="GST_UstS-like_C"/>
</dbReference>
<dbReference type="InterPro" id="IPR036249">
    <property type="entry name" value="Thioredoxin-like_sf"/>
</dbReference>
<dbReference type="Gene3D" id="3.40.30.10">
    <property type="entry name" value="Glutaredoxin"/>
    <property type="match status" value="1"/>
</dbReference>
<gene>
    <name evidence="2" type="ORF">C8Q71DRAFT_824058</name>
</gene>
<evidence type="ECO:0000259" key="1">
    <source>
        <dbReference type="PROSITE" id="PS50404"/>
    </source>
</evidence>